<evidence type="ECO:0000313" key="2">
    <source>
        <dbReference type="Proteomes" id="UP000204147"/>
    </source>
</evidence>
<dbReference type="EMBL" id="KM821755">
    <property type="protein sequence ID" value="AJD07532.1"/>
    <property type="molecule type" value="Genomic_DNA"/>
</dbReference>
<dbReference type="GeneID" id="22974356"/>
<sequence>MRRKSSKARKPLRNNRVKRAISRKSLRRQIATQIRRQAETKEQKITAERYLLWGPTAAAFNTRNIFATSDILATISQGTGQGDRIGNKVSLVNFFFSFIVWARATNLGGPSLPIDLCMYVFSDKLNPTSQLSLNIQNSIAGITQPYFYEAGNATTGANLTITDQLLRVNGDRFTLHKKKIFKISTSTVANWSNNDYKASRKFKINLAKYMPKLVQWNDAGVLTSRQVWVMFLPVIANDDTSTVFANSDLVGIGFDYQVKWKDM</sequence>
<reference evidence="1 2" key="1">
    <citation type="journal article" date="2015" name="Infect. Genet. Evol.">
        <title>Characterisation of a diverse range of circular replication-associated protein encoding DNA viruses recovered from a sewage treatment oxidation pond.</title>
        <authorList>
            <person name="Kraberger S."/>
            <person name="Arguello-Astorga G.R."/>
            <person name="Greenfield L.G."/>
            <person name="Galilee C."/>
            <person name="Law D."/>
            <person name="Martin D.P."/>
            <person name="Varsani A."/>
        </authorList>
    </citation>
    <scope>NUCLEOTIDE SEQUENCE [LARGE SCALE GENOMIC DNA]</scope>
    <source>
        <strain evidence="1">SaCV-20_NZ-BS3900-2012</strain>
    </source>
</reference>
<dbReference type="KEGG" id="vg:22974356"/>
<keyword evidence="2" id="KW-1185">Reference proteome</keyword>
<organism evidence="1 2">
    <name type="scientific">Sewage-associated circular DNA virus-20</name>
    <dbReference type="NCBI Taxonomy" id="1592087"/>
    <lineage>
        <taxon>Viruses</taxon>
        <taxon>Monodnaviria</taxon>
        <taxon>Shotokuvirae</taxon>
        <taxon>Cressdnaviricota</taxon>
        <taxon>Arfiviricetes</taxon>
        <taxon>Rohanvirales</taxon>
        <taxon>Adamaviridae</taxon>
        <taxon>Enedivirus</taxon>
        <taxon>Enedivirus anar</taxon>
    </lineage>
</organism>
<accession>A0A0B4UFX6</accession>
<proteinExistence type="predicted"/>
<dbReference type="RefSeq" id="YP_009116904.1">
    <property type="nucleotide sequence ID" value="NC_026263.1"/>
</dbReference>
<dbReference type="Gene3D" id="2.60.120.20">
    <property type="match status" value="1"/>
</dbReference>
<dbReference type="InterPro" id="IPR029053">
    <property type="entry name" value="Viral_coat"/>
</dbReference>
<evidence type="ECO:0000313" key="1">
    <source>
        <dbReference type="EMBL" id="AJD07532.1"/>
    </source>
</evidence>
<protein>
    <submittedName>
        <fullName evidence="1">Capsid protein</fullName>
    </submittedName>
</protein>
<dbReference type="Proteomes" id="UP000204147">
    <property type="component" value="Segment"/>
</dbReference>
<name>A0A0B4UFX6_9VIRU</name>